<dbReference type="EMBL" id="PEZY01000012">
    <property type="protein sequence ID" value="PIS05908.1"/>
    <property type="molecule type" value="Genomic_DNA"/>
</dbReference>
<evidence type="ECO:0000313" key="2">
    <source>
        <dbReference type="EMBL" id="PIS05908.1"/>
    </source>
</evidence>
<evidence type="ECO:0000313" key="3">
    <source>
        <dbReference type="Proteomes" id="UP000229056"/>
    </source>
</evidence>
<gene>
    <name evidence="2" type="ORF">COT80_04025</name>
</gene>
<dbReference type="AlphaFoldDB" id="A0A2H0W3G8"/>
<reference evidence="3" key="1">
    <citation type="submission" date="2017-09" db="EMBL/GenBank/DDBJ databases">
        <title>Depth-based differentiation of microbial function through sediment-hosted aquifers and enrichment of novel symbionts in the deep terrestrial subsurface.</title>
        <authorList>
            <person name="Probst A.J."/>
            <person name="Ladd B."/>
            <person name="Jarett J.K."/>
            <person name="Geller-Mcgrath D.E."/>
            <person name="Sieber C.M.K."/>
            <person name="Emerson J.B."/>
            <person name="Anantharaman K."/>
            <person name="Thomas B.C."/>
            <person name="Malmstrom R."/>
            <person name="Stieglmeier M."/>
            <person name="Klingl A."/>
            <person name="Woyke T."/>
            <person name="Ryan C.M."/>
            <person name="Banfield J.F."/>
        </authorList>
    </citation>
    <scope>NUCLEOTIDE SEQUENCE [LARGE SCALE GENOMIC DNA]</scope>
</reference>
<sequence>MVKNPISRAIVDNYAFNKFEDYLPVISKMERGWLVAARLQDNYYQKWYPHISSNEKFRVRIFEKIKSVAMPHITNSRQHLKIIWLQSGAYFQCEGDDCSIGVDDRGHSYSPHNIDNHIQATILFLALAVYLPSLYFVMEMLESGEMKVEDWPNDQDFFKFPHTVNIIKP</sequence>
<organism evidence="2 3">
    <name type="scientific">Candidatus Buchananbacteria bacterium CG10_big_fil_rev_8_21_14_0_10_33_19</name>
    <dbReference type="NCBI Taxonomy" id="1974525"/>
    <lineage>
        <taxon>Bacteria</taxon>
        <taxon>Candidatus Buchananiibacteriota</taxon>
    </lineage>
</organism>
<evidence type="ECO:0000256" key="1">
    <source>
        <dbReference type="SAM" id="Phobius"/>
    </source>
</evidence>
<keyword evidence="1" id="KW-0812">Transmembrane</keyword>
<accession>A0A2H0W3G8</accession>
<name>A0A2H0W3G8_9BACT</name>
<keyword evidence="1" id="KW-1133">Transmembrane helix</keyword>
<comment type="caution">
    <text evidence="2">The sequence shown here is derived from an EMBL/GenBank/DDBJ whole genome shotgun (WGS) entry which is preliminary data.</text>
</comment>
<proteinExistence type="predicted"/>
<protein>
    <submittedName>
        <fullName evidence="2">Uncharacterized protein</fullName>
    </submittedName>
</protein>
<feature type="transmembrane region" description="Helical" evidence="1">
    <location>
        <begin position="118"/>
        <end position="137"/>
    </location>
</feature>
<keyword evidence="1" id="KW-0472">Membrane</keyword>
<dbReference type="Proteomes" id="UP000229056">
    <property type="component" value="Unassembled WGS sequence"/>
</dbReference>